<evidence type="ECO:0000313" key="4">
    <source>
        <dbReference type="Proteomes" id="UP001165541"/>
    </source>
</evidence>
<organism evidence="3 4">
    <name type="scientific">Caldimonas mangrovi</name>
    <dbReference type="NCBI Taxonomy" id="2944811"/>
    <lineage>
        <taxon>Bacteria</taxon>
        <taxon>Pseudomonadati</taxon>
        <taxon>Pseudomonadota</taxon>
        <taxon>Betaproteobacteria</taxon>
        <taxon>Burkholderiales</taxon>
        <taxon>Sphaerotilaceae</taxon>
        <taxon>Caldimonas</taxon>
    </lineage>
</organism>
<dbReference type="Proteomes" id="UP001165541">
    <property type="component" value="Unassembled WGS sequence"/>
</dbReference>
<feature type="chain" id="PRO_5045838615" evidence="2">
    <location>
        <begin position="27"/>
        <end position="58"/>
    </location>
</feature>
<comment type="caution">
    <text evidence="3">The sequence shown here is derived from an EMBL/GenBank/DDBJ whole genome shotgun (WGS) entry which is preliminary data.</text>
</comment>
<evidence type="ECO:0000256" key="1">
    <source>
        <dbReference type="SAM" id="MobiDB-lite"/>
    </source>
</evidence>
<keyword evidence="4" id="KW-1185">Reference proteome</keyword>
<feature type="signal peptide" evidence="2">
    <location>
        <begin position="1"/>
        <end position="26"/>
    </location>
</feature>
<keyword evidence="2" id="KW-0732">Signal</keyword>
<dbReference type="EMBL" id="JAMKFE010000022">
    <property type="protein sequence ID" value="MCM5682729.1"/>
    <property type="molecule type" value="Genomic_DNA"/>
</dbReference>
<evidence type="ECO:0000256" key="2">
    <source>
        <dbReference type="SAM" id="SignalP"/>
    </source>
</evidence>
<dbReference type="PROSITE" id="PS51257">
    <property type="entry name" value="PROKAR_LIPOPROTEIN"/>
    <property type="match status" value="1"/>
</dbReference>
<evidence type="ECO:0000313" key="3">
    <source>
        <dbReference type="EMBL" id="MCM5682729.1"/>
    </source>
</evidence>
<name>A0ABT0YWK5_9BURK</name>
<accession>A0ABT0YWK5</accession>
<protein>
    <submittedName>
        <fullName evidence="3">Uncharacterized protein</fullName>
    </submittedName>
</protein>
<proteinExistence type="predicted"/>
<sequence>MKHVLARRLTLNVLASILLASTLAGCGGGGDEDDLPSGSQAAAALDEGRQPSLSGRSR</sequence>
<feature type="region of interest" description="Disordered" evidence="1">
    <location>
        <begin position="28"/>
        <end position="58"/>
    </location>
</feature>
<reference evidence="3" key="1">
    <citation type="submission" date="2022-05" db="EMBL/GenBank/DDBJ databases">
        <title>Schlegelella sp. nov., isolated from mangrove soil.</title>
        <authorList>
            <person name="Liu Y."/>
            <person name="Ge X."/>
            <person name="Liu W."/>
        </authorList>
    </citation>
    <scope>NUCLEOTIDE SEQUENCE</scope>
    <source>
        <strain evidence="3">S2-27</strain>
    </source>
</reference>
<gene>
    <name evidence="3" type="ORF">M8A51_24620</name>
</gene>